<name>A0A3N1GGL8_9ACTN</name>
<evidence type="ECO:0000256" key="3">
    <source>
        <dbReference type="ARBA" id="ARBA00022679"/>
    </source>
</evidence>
<comment type="catalytic activity">
    <reaction evidence="5">
        <text>(5R)-5-hydroxy-L-lysine + GTP = (5R)-5-phosphooxy-L-lysine + GDP + H(+)</text>
        <dbReference type="Rhea" id="RHEA:19049"/>
        <dbReference type="ChEBI" id="CHEBI:15378"/>
        <dbReference type="ChEBI" id="CHEBI:37565"/>
        <dbReference type="ChEBI" id="CHEBI:57882"/>
        <dbReference type="ChEBI" id="CHEBI:58189"/>
        <dbReference type="ChEBI" id="CHEBI:58357"/>
        <dbReference type="EC" id="2.7.1.81"/>
    </reaction>
</comment>
<evidence type="ECO:0000256" key="1">
    <source>
        <dbReference type="ARBA" id="ARBA00004496"/>
    </source>
</evidence>
<dbReference type="GO" id="GO:0047992">
    <property type="term" value="F:hydroxylysine kinase activity"/>
    <property type="evidence" value="ECO:0007669"/>
    <property type="project" value="UniProtKB-EC"/>
</dbReference>
<dbReference type="PANTHER" id="PTHR21064">
    <property type="entry name" value="AMINOGLYCOSIDE PHOSPHOTRANSFERASE DOMAIN-CONTAINING PROTEIN-RELATED"/>
    <property type="match status" value="1"/>
</dbReference>
<dbReference type="RefSeq" id="WP_123678202.1">
    <property type="nucleotide sequence ID" value="NZ_RJKL01000001.1"/>
</dbReference>
<feature type="domain" description="Aminoglycoside phosphotransferase" evidence="9">
    <location>
        <begin position="22"/>
        <end position="237"/>
    </location>
</feature>
<comment type="subcellular location">
    <subcellularLocation>
        <location evidence="1">Cytoplasm</location>
    </subcellularLocation>
</comment>
<dbReference type="GO" id="GO:0005737">
    <property type="term" value="C:cytoplasm"/>
    <property type="evidence" value="ECO:0007669"/>
    <property type="project" value="UniProtKB-SubCell"/>
</dbReference>
<evidence type="ECO:0000256" key="6">
    <source>
        <dbReference type="ARBA" id="ARBA00037368"/>
    </source>
</evidence>
<dbReference type="Pfam" id="PF01636">
    <property type="entry name" value="APH"/>
    <property type="match status" value="1"/>
</dbReference>
<evidence type="ECO:0000313" key="11">
    <source>
        <dbReference type="Proteomes" id="UP000271683"/>
    </source>
</evidence>
<dbReference type="AlphaFoldDB" id="A0A3N1GGL8"/>
<evidence type="ECO:0000256" key="8">
    <source>
        <dbReference type="ARBA" id="ARBA00040505"/>
    </source>
</evidence>
<organism evidence="10 11">
    <name type="scientific">Couchioplanes caeruleus</name>
    <dbReference type="NCBI Taxonomy" id="56438"/>
    <lineage>
        <taxon>Bacteria</taxon>
        <taxon>Bacillati</taxon>
        <taxon>Actinomycetota</taxon>
        <taxon>Actinomycetes</taxon>
        <taxon>Micromonosporales</taxon>
        <taxon>Micromonosporaceae</taxon>
        <taxon>Couchioplanes</taxon>
    </lineage>
</organism>
<dbReference type="Gene3D" id="3.90.1200.10">
    <property type="match status" value="1"/>
</dbReference>
<proteinExistence type="predicted"/>
<dbReference type="EC" id="2.7.1.81" evidence="7"/>
<accession>A0A3N1GGL8</accession>
<dbReference type="EMBL" id="RJKL01000001">
    <property type="protein sequence ID" value="ROP29266.1"/>
    <property type="molecule type" value="Genomic_DNA"/>
</dbReference>
<dbReference type="InterPro" id="IPR050249">
    <property type="entry name" value="Pseudomonas-type_ThrB"/>
</dbReference>
<dbReference type="SUPFAM" id="SSF56112">
    <property type="entry name" value="Protein kinase-like (PK-like)"/>
    <property type="match status" value="1"/>
</dbReference>
<sequence length="293" mass="31153">MPDHDLLRSTLREQWHLVPAEISALPGGLLSHGWDVTAGGERFVARLAEPAARQPVEAGLAAAEHLRSTGIEAGEPVRTLAGGLTADTPYGAMAVLRRAPGRTLDGRDPIDQQFWGDRLGAVHRTLQTFHHPGLRRWNLLDAGAPHLAVEPWLREAVAGAVTAMTRLSVTDRLTYGVLHGDPAPEIFLVDPATGRAGLLDCGASGTGPLLYDVAAAVVYAGGPDTAAELLDGYLAASPVDEGELHAALPVMLRFRWAVQADWAARRLVTGEGDGNREVLRRAQAALVAEADPR</sequence>
<keyword evidence="3" id="KW-0808">Transferase</keyword>
<evidence type="ECO:0000256" key="4">
    <source>
        <dbReference type="ARBA" id="ARBA00022777"/>
    </source>
</evidence>
<dbReference type="InterPro" id="IPR011009">
    <property type="entry name" value="Kinase-like_dom_sf"/>
</dbReference>
<evidence type="ECO:0000256" key="5">
    <source>
        <dbReference type="ARBA" id="ARBA00036820"/>
    </source>
</evidence>
<comment type="caution">
    <text evidence="10">The sequence shown here is derived from an EMBL/GenBank/DDBJ whole genome shotgun (WGS) entry which is preliminary data.</text>
</comment>
<dbReference type="InterPro" id="IPR002575">
    <property type="entry name" value="Aminoglycoside_PTrfase"/>
</dbReference>
<dbReference type="OrthoDB" id="3677467at2"/>
<dbReference type="Proteomes" id="UP000271683">
    <property type="component" value="Unassembled WGS sequence"/>
</dbReference>
<gene>
    <name evidence="10" type="ORF">EDD30_2053</name>
</gene>
<evidence type="ECO:0000313" key="10">
    <source>
        <dbReference type="EMBL" id="ROP29266.1"/>
    </source>
</evidence>
<reference evidence="10 11" key="1">
    <citation type="submission" date="2018-11" db="EMBL/GenBank/DDBJ databases">
        <title>Sequencing the genomes of 1000 actinobacteria strains.</title>
        <authorList>
            <person name="Klenk H.-P."/>
        </authorList>
    </citation>
    <scope>NUCLEOTIDE SEQUENCE [LARGE SCALE GENOMIC DNA]</scope>
    <source>
        <strain evidence="10 11">DSM 43634</strain>
    </source>
</reference>
<evidence type="ECO:0000256" key="2">
    <source>
        <dbReference type="ARBA" id="ARBA00022490"/>
    </source>
</evidence>
<evidence type="ECO:0000256" key="7">
    <source>
        <dbReference type="ARBA" id="ARBA00038873"/>
    </source>
</evidence>
<keyword evidence="2" id="KW-0963">Cytoplasm</keyword>
<dbReference type="PANTHER" id="PTHR21064:SF1">
    <property type="entry name" value="HYDROXYLYSINE KINASE"/>
    <property type="match status" value="1"/>
</dbReference>
<comment type="function">
    <text evidence="6">Catalyzes the GTP-dependent phosphorylation of 5-hydroxy-L-lysine.</text>
</comment>
<evidence type="ECO:0000259" key="9">
    <source>
        <dbReference type="Pfam" id="PF01636"/>
    </source>
</evidence>
<protein>
    <recommendedName>
        <fullName evidence="8">Hydroxylysine kinase</fullName>
        <ecNumber evidence="7">2.7.1.81</ecNumber>
    </recommendedName>
</protein>
<keyword evidence="4 10" id="KW-0418">Kinase</keyword>